<dbReference type="InterPro" id="IPR014819">
    <property type="entry name" value="PriCT_2"/>
</dbReference>
<gene>
    <name evidence="2" type="ORF">BC781_103483</name>
</gene>
<sequence>MSFVKNNIPTATQSNKPQHIATVIKDVANEIKVNISTEESIEYIVSYIERNQLDITDGYDNWLNIGFALVDALGENGRDYFHRISNFNSSYEFSECEDQYNKCLNSTGNGIRVNTLFHLAYEGGVPKKQQLEQQQRLVINFFIITIDKNGNQKISIDAFLFICFLKAMGFFRISTTKNERQFVRVLRNIIAAIEVDDIIAIIIEKVFKNYKEINGLTEQEMFNAFCSKPKFSSENFFAQLNPDREFKLMKDDKNTSFIFFKNGFLEIKDSGISFKDYSSMNGYIWEEQIIPHEFDSRYLENIDSIFDRSAFAKFIVLISEGYVNSNRELKQILNPRGNRIQALMSAIGYSLHGFFETKMKAIALTDSSLSDGANGRTGKTLVSKGIAEIRPTSDISGKDFQSSNNHRFQKIKRNDQVVTFNDLKNDFELESIYTGITEGYEVNPKGKQPYNVLAKTLITSNKTLRLDGSSDRDRVYEFEVTNYFSEDYHPEHEFGQWFFGKNWANSEWQYFFVTMALCLQVYLRNGLIKAQNPHLQLRKLKEETNREFLLWVQDQEDRLKFYGSNNTLESFVEEFPDYSNLAIRTFQKWCEAYANHIPDAEFRKNQRHEKMRGFSFKRGTPPKFE</sequence>
<dbReference type="EMBL" id="QGDO01000003">
    <property type="protein sequence ID" value="PWJ42231.1"/>
    <property type="molecule type" value="Genomic_DNA"/>
</dbReference>
<dbReference type="GO" id="GO:0016817">
    <property type="term" value="F:hydrolase activity, acting on acid anhydrides"/>
    <property type="evidence" value="ECO:0007669"/>
    <property type="project" value="InterPro"/>
</dbReference>
<dbReference type="Proteomes" id="UP000245535">
    <property type="component" value="Unassembled WGS sequence"/>
</dbReference>
<organism evidence="2 3">
    <name type="scientific">Sediminitomix flava</name>
    <dbReference type="NCBI Taxonomy" id="379075"/>
    <lineage>
        <taxon>Bacteria</taxon>
        <taxon>Pseudomonadati</taxon>
        <taxon>Bacteroidota</taxon>
        <taxon>Cytophagia</taxon>
        <taxon>Cytophagales</taxon>
        <taxon>Flammeovirgaceae</taxon>
        <taxon>Sediminitomix</taxon>
    </lineage>
</organism>
<dbReference type="OrthoDB" id="840343at2"/>
<comment type="caution">
    <text evidence="2">The sequence shown here is derived from an EMBL/GenBank/DDBJ whole genome shotgun (WGS) entry which is preliminary data.</text>
</comment>
<protein>
    <submittedName>
        <fullName evidence="2">Primase-like protein</fullName>
    </submittedName>
</protein>
<keyword evidence="3" id="KW-1185">Reference proteome</keyword>
<proteinExistence type="predicted"/>
<dbReference type="RefSeq" id="WP_109619001.1">
    <property type="nucleotide sequence ID" value="NZ_QGDO01000003.1"/>
</dbReference>
<accession>A0A315Z9N7</accession>
<dbReference type="Pfam" id="PF08707">
    <property type="entry name" value="PriCT_2"/>
    <property type="match status" value="1"/>
</dbReference>
<evidence type="ECO:0000313" key="3">
    <source>
        <dbReference type="Proteomes" id="UP000245535"/>
    </source>
</evidence>
<reference evidence="2 3" key="1">
    <citation type="submission" date="2018-03" db="EMBL/GenBank/DDBJ databases">
        <title>Genomic Encyclopedia of Archaeal and Bacterial Type Strains, Phase II (KMG-II): from individual species to whole genera.</title>
        <authorList>
            <person name="Goeker M."/>
        </authorList>
    </citation>
    <scope>NUCLEOTIDE SEQUENCE [LARGE SCALE GENOMIC DNA]</scope>
    <source>
        <strain evidence="2 3">DSM 28229</strain>
    </source>
</reference>
<dbReference type="AlphaFoldDB" id="A0A315Z9N7"/>
<feature type="domain" description="Primase C-terminal 2" evidence="1">
    <location>
        <begin position="50"/>
        <end position="120"/>
    </location>
</feature>
<evidence type="ECO:0000313" key="2">
    <source>
        <dbReference type="EMBL" id="PWJ42231.1"/>
    </source>
</evidence>
<name>A0A315Z9N7_SEDFL</name>
<evidence type="ECO:0000259" key="1">
    <source>
        <dbReference type="Pfam" id="PF08707"/>
    </source>
</evidence>